<evidence type="ECO:0000259" key="18">
    <source>
        <dbReference type="Pfam" id="PF03460"/>
    </source>
</evidence>
<organism evidence="22 23">
    <name type="scientific">Paenibacillus allorhizoplanae</name>
    <dbReference type="NCBI Taxonomy" id="2905648"/>
    <lineage>
        <taxon>Bacteria</taxon>
        <taxon>Bacillati</taxon>
        <taxon>Bacillota</taxon>
        <taxon>Bacilli</taxon>
        <taxon>Bacillales</taxon>
        <taxon>Paenibacillaceae</taxon>
        <taxon>Paenibacillus</taxon>
    </lineage>
</organism>
<dbReference type="InterPro" id="IPR052034">
    <property type="entry name" value="NasD-like"/>
</dbReference>
<dbReference type="InterPro" id="IPR036188">
    <property type="entry name" value="FAD/NAD-bd_sf"/>
</dbReference>
<dbReference type="GO" id="GO:0008942">
    <property type="term" value="F:nitrite reductase [NAD(P)H] activity"/>
    <property type="evidence" value="ECO:0007669"/>
    <property type="project" value="UniProtKB-EC"/>
</dbReference>
<comment type="pathway">
    <text evidence="4">Nitrogen metabolism; nitrate reduction (assimilation).</text>
</comment>
<keyword evidence="9" id="KW-0479">Metal-binding</keyword>
<dbReference type="InterPro" id="IPR012744">
    <property type="entry name" value="Nitri_red_NirB"/>
</dbReference>
<name>A0ABN8G5W8_9BACL</name>
<evidence type="ECO:0000256" key="7">
    <source>
        <dbReference type="ARBA" id="ARBA00022630"/>
    </source>
</evidence>
<keyword evidence="23" id="KW-1185">Reference proteome</keyword>
<dbReference type="InterPro" id="IPR041854">
    <property type="entry name" value="BFD-like_2Fe2S-bd_dom_sf"/>
</dbReference>
<dbReference type="RefSeq" id="WP_236284475.1">
    <property type="nucleotide sequence ID" value="NZ_CAKMMW010000002.1"/>
</dbReference>
<dbReference type="Gene3D" id="1.10.10.1100">
    <property type="entry name" value="BFD-like [2Fe-2S]-binding domain"/>
    <property type="match status" value="1"/>
</dbReference>
<dbReference type="Gene3D" id="3.30.390.30">
    <property type="match status" value="1"/>
</dbReference>
<dbReference type="EC" id="1.7.1.4" evidence="22"/>
<evidence type="ECO:0000256" key="15">
    <source>
        <dbReference type="ARBA" id="ARBA00034078"/>
    </source>
</evidence>
<evidence type="ECO:0000256" key="12">
    <source>
        <dbReference type="ARBA" id="ARBA00023004"/>
    </source>
</evidence>
<dbReference type="CDD" id="cd19944">
    <property type="entry name" value="NirB_Fer2_BFD-like_2"/>
    <property type="match status" value="1"/>
</dbReference>
<accession>A0ABN8G5W8</accession>
<evidence type="ECO:0000256" key="1">
    <source>
        <dbReference type="ARBA" id="ARBA00001929"/>
    </source>
</evidence>
<keyword evidence="8" id="KW-0001">2Fe-2S</keyword>
<dbReference type="InterPro" id="IPR041575">
    <property type="entry name" value="Rubredoxin_C"/>
</dbReference>
<evidence type="ECO:0000259" key="19">
    <source>
        <dbReference type="Pfam" id="PF04324"/>
    </source>
</evidence>
<dbReference type="InterPro" id="IPR023753">
    <property type="entry name" value="FAD/NAD-binding_dom"/>
</dbReference>
<dbReference type="SUPFAM" id="SSF55124">
    <property type="entry name" value="Nitrite/Sulfite reductase N-terminal domain-like"/>
    <property type="match status" value="1"/>
</dbReference>
<dbReference type="PANTHER" id="PTHR43809">
    <property type="entry name" value="NITRITE REDUCTASE (NADH) LARGE SUBUNIT"/>
    <property type="match status" value="1"/>
</dbReference>
<keyword evidence="10 16" id="KW-0274">FAD</keyword>
<comment type="cofactor">
    <cofactor evidence="3 16">
        <name>FAD</name>
        <dbReference type="ChEBI" id="CHEBI:57692"/>
    </cofactor>
</comment>
<evidence type="ECO:0000256" key="3">
    <source>
        <dbReference type="ARBA" id="ARBA00001974"/>
    </source>
</evidence>
<keyword evidence="14 16" id="KW-0534">Nitrate assimilation</keyword>
<dbReference type="InterPro" id="IPR045854">
    <property type="entry name" value="NO2/SO3_Rdtase_4Fe4S_sf"/>
</dbReference>
<feature type="domain" description="Nitrite/Sulfite reductase ferredoxin-like" evidence="18">
    <location>
        <begin position="554"/>
        <end position="613"/>
    </location>
</feature>
<dbReference type="InterPro" id="IPR016156">
    <property type="entry name" value="FAD/NAD-linked_Rdtase_dimer_sf"/>
</dbReference>
<protein>
    <submittedName>
        <fullName evidence="22">Nitrite reductase [NAD(P)H]</fullName>
        <ecNumber evidence="22">1.7.1.4</ecNumber>
    </submittedName>
</protein>
<evidence type="ECO:0000256" key="10">
    <source>
        <dbReference type="ARBA" id="ARBA00022827"/>
    </source>
</evidence>
<evidence type="ECO:0000256" key="6">
    <source>
        <dbReference type="ARBA" id="ARBA00022617"/>
    </source>
</evidence>
<comment type="cofactor">
    <cofactor evidence="2">
        <name>[4Fe-4S] cluster</name>
        <dbReference type="ChEBI" id="CHEBI:49883"/>
    </cofactor>
</comment>
<dbReference type="CDD" id="cd19943">
    <property type="entry name" value="NirB_Fer2_BFD-like_1"/>
    <property type="match status" value="1"/>
</dbReference>
<dbReference type="InterPro" id="IPR007419">
    <property type="entry name" value="BFD-like_2Fe2S-bd_dom"/>
</dbReference>
<evidence type="ECO:0000256" key="5">
    <source>
        <dbReference type="ARBA" id="ARBA00010429"/>
    </source>
</evidence>
<keyword evidence="6" id="KW-0349">Heme</keyword>
<evidence type="ECO:0000313" key="23">
    <source>
        <dbReference type="Proteomes" id="UP000838821"/>
    </source>
</evidence>
<evidence type="ECO:0000256" key="8">
    <source>
        <dbReference type="ARBA" id="ARBA00022714"/>
    </source>
</evidence>
<dbReference type="NCBIfam" id="TIGR02374">
    <property type="entry name" value="nitri_red_nirB"/>
    <property type="match status" value="1"/>
</dbReference>
<evidence type="ECO:0000256" key="11">
    <source>
        <dbReference type="ARBA" id="ARBA00023002"/>
    </source>
</evidence>
<evidence type="ECO:0000313" key="22">
    <source>
        <dbReference type="EMBL" id="CAH1195160.1"/>
    </source>
</evidence>
<dbReference type="EMBL" id="CAKMMW010000002">
    <property type="protein sequence ID" value="CAH1195160.1"/>
    <property type="molecule type" value="Genomic_DNA"/>
</dbReference>
<evidence type="ECO:0000256" key="4">
    <source>
        <dbReference type="ARBA" id="ARBA00005096"/>
    </source>
</evidence>
<dbReference type="PIRSF" id="PIRSF037149">
    <property type="entry name" value="NirB"/>
    <property type="match status" value="1"/>
</dbReference>
<feature type="domain" description="NADH-rubredoxin oxidoreductase C-terminal" evidence="21">
    <location>
        <begin position="318"/>
        <end position="384"/>
    </location>
</feature>
<gene>
    <name evidence="22" type="primary">nasD_1</name>
    <name evidence="22" type="ORF">PAECIP111891_00611</name>
</gene>
<proteinExistence type="inferred from homology"/>
<dbReference type="Gene3D" id="3.30.413.10">
    <property type="entry name" value="Sulfite Reductase Hemoprotein, domain 1"/>
    <property type="match status" value="1"/>
</dbReference>
<comment type="cofactor">
    <cofactor evidence="15">
        <name>[2Fe-2S] cluster</name>
        <dbReference type="ChEBI" id="CHEBI:190135"/>
    </cofactor>
</comment>
<feature type="domain" description="FAD/NAD(P)-binding" evidence="20">
    <location>
        <begin position="5"/>
        <end position="281"/>
    </location>
</feature>
<dbReference type="Pfam" id="PF01077">
    <property type="entry name" value="NIR_SIR"/>
    <property type="match status" value="1"/>
</dbReference>
<feature type="domain" description="BFD-like [2Fe-2S]-binding" evidence="19">
    <location>
        <begin position="478"/>
        <end position="528"/>
    </location>
</feature>
<dbReference type="Pfam" id="PF07992">
    <property type="entry name" value="Pyr_redox_2"/>
    <property type="match status" value="1"/>
</dbReference>
<keyword evidence="12" id="KW-0408">Iron</keyword>
<comment type="cofactor">
    <cofactor evidence="1">
        <name>siroheme</name>
        <dbReference type="ChEBI" id="CHEBI:60052"/>
    </cofactor>
</comment>
<comment type="similarity">
    <text evidence="5">Belongs to the nitrite and sulfite reductase 4Fe-4S domain family.</text>
</comment>
<keyword evidence="7 16" id="KW-0285">Flavoprotein</keyword>
<evidence type="ECO:0000256" key="13">
    <source>
        <dbReference type="ARBA" id="ARBA00023014"/>
    </source>
</evidence>
<dbReference type="Gene3D" id="3.50.50.60">
    <property type="entry name" value="FAD/NAD(P)-binding domain"/>
    <property type="match status" value="2"/>
</dbReference>
<evidence type="ECO:0000259" key="21">
    <source>
        <dbReference type="Pfam" id="PF18267"/>
    </source>
</evidence>
<dbReference type="Pfam" id="PF18267">
    <property type="entry name" value="Rubredoxin_C"/>
    <property type="match status" value="1"/>
</dbReference>
<dbReference type="SUPFAM" id="SSF56014">
    <property type="entry name" value="Nitrite and sulphite reductase 4Fe-4S domain-like"/>
    <property type="match status" value="1"/>
</dbReference>
<evidence type="ECO:0000256" key="2">
    <source>
        <dbReference type="ARBA" id="ARBA00001966"/>
    </source>
</evidence>
<dbReference type="Proteomes" id="UP000838821">
    <property type="component" value="Unassembled WGS sequence"/>
</dbReference>
<dbReference type="SUPFAM" id="SSF51905">
    <property type="entry name" value="FAD/NAD(P)-binding domain"/>
    <property type="match status" value="2"/>
</dbReference>
<evidence type="ECO:0000256" key="16">
    <source>
        <dbReference type="PIRNR" id="PIRNR037149"/>
    </source>
</evidence>
<feature type="domain" description="BFD-like [2Fe-2S]-binding" evidence="19">
    <location>
        <begin position="414"/>
        <end position="462"/>
    </location>
</feature>
<sequence>MGKQKLVLIGNGMAGVRCVEEILALAPDRFEITIFGSEPHPNYNRIMLSKVLQGSTTVKDITINDWQWYEDKEITLYAGDPVISIDTAKRRVVSEKGRIVEYDQLILATGSLPFMLPLPGADKPGVTAFRDINDCNKMIETSKNYKKAVVIGGGLLGLEAARGLLNLGMDVHVVHIYHHLMERQLSPTSAGMLRRELEKQGMKFLLEKQTEKILGKKRVEGLLFKDGSKVEADLIVIAVGVRPNIKLAADSGIETNRAIMVDDYMETNVPGVYAVGECAEHRNMVYGLVAPLYEQGKVLAKKICGLETEGYQGSILYSQLKVSGVEVFSAGEIRDSEITTSLKVIDGIKNTYKKIAVRNNKIVGAVLFGDSSEGNKLLGYIKQQADVSVLEEASAVGGGADEAYAASLALTATVCSCNGVTKGGILDAVRDNGCATVEDIRACTRASSTCGGCKPLVSAMLQLALQSQDAPAAPKETVCGCTSHSHDELRDAVRSVSFETAHEAMHALGWSKADGCAICRPAVQYYLGQARGAAADKVSTESMKLDSAASLLADGTYAITPRMYGGVTNAEQLRLLADVIDKYRIPLVKLTGGAHLDLLGIAEEQVNAIGAEIGHQATTASSYGRTITSVATCSGREYDRSALQDSIHMGIGLEHRLEGLQMPTQVSVAVSASPLHRAGTLSKDLGLVGVPGGWEIYVGGSGGTKLRQAELLCMESNEVTVLDLAISFMQWYREEANFGETTGQWVERKGITQLREHLFNLTIRMELLRRWQIESKLIEEQQVNTQHTAALAR</sequence>
<evidence type="ECO:0000256" key="9">
    <source>
        <dbReference type="ARBA" id="ARBA00022723"/>
    </source>
</evidence>
<dbReference type="InterPro" id="IPR006067">
    <property type="entry name" value="NO2/SO3_Rdtase_4Fe4S_dom"/>
</dbReference>
<dbReference type="PRINTS" id="PR00368">
    <property type="entry name" value="FADPNR"/>
</dbReference>
<evidence type="ECO:0000256" key="14">
    <source>
        <dbReference type="ARBA" id="ARBA00023063"/>
    </source>
</evidence>
<evidence type="ECO:0000259" key="17">
    <source>
        <dbReference type="Pfam" id="PF01077"/>
    </source>
</evidence>
<dbReference type="InterPro" id="IPR036136">
    <property type="entry name" value="Nit/Sulf_reduc_fer-like_dom_sf"/>
</dbReference>
<reference evidence="22" key="1">
    <citation type="submission" date="2022-01" db="EMBL/GenBank/DDBJ databases">
        <authorList>
            <person name="Criscuolo A."/>
        </authorList>
    </citation>
    <scope>NUCLEOTIDE SEQUENCE</scope>
    <source>
        <strain evidence="22">CIP111891</strain>
    </source>
</reference>
<keyword evidence="13" id="KW-0411">Iron-sulfur</keyword>
<evidence type="ECO:0000259" key="20">
    <source>
        <dbReference type="Pfam" id="PF07992"/>
    </source>
</evidence>
<feature type="domain" description="Nitrite/sulphite reductase 4Fe-4S" evidence="17">
    <location>
        <begin position="624"/>
        <end position="758"/>
    </location>
</feature>
<dbReference type="Pfam" id="PF03460">
    <property type="entry name" value="NIR_SIR_ferr"/>
    <property type="match status" value="1"/>
</dbReference>
<dbReference type="PRINTS" id="PR00411">
    <property type="entry name" value="PNDRDTASEI"/>
</dbReference>
<dbReference type="InterPro" id="IPR017121">
    <property type="entry name" value="Nitrite_Rdtase_lsu"/>
</dbReference>
<comment type="caution">
    <text evidence="22">The sequence shown here is derived from an EMBL/GenBank/DDBJ whole genome shotgun (WGS) entry which is preliminary data.</text>
</comment>
<dbReference type="InterPro" id="IPR005117">
    <property type="entry name" value="NiRdtase/SiRdtase_haem-b_fer"/>
</dbReference>
<dbReference type="PANTHER" id="PTHR43809:SF1">
    <property type="entry name" value="NITRITE REDUCTASE (NADH) LARGE SUBUNIT"/>
    <property type="match status" value="1"/>
</dbReference>
<dbReference type="Pfam" id="PF04324">
    <property type="entry name" value="Fer2_BFD"/>
    <property type="match status" value="2"/>
</dbReference>
<keyword evidence="11 22" id="KW-0560">Oxidoreductase</keyword>